<name>A0AA36Y4F1_9FIRM</name>
<evidence type="ECO:0000313" key="4">
    <source>
        <dbReference type="Proteomes" id="UP000018466"/>
    </source>
</evidence>
<keyword evidence="4" id="KW-1185">Reference proteome</keyword>
<keyword evidence="2" id="KW-0732">Signal</keyword>
<feature type="region of interest" description="Disordered" evidence="1">
    <location>
        <begin position="134"/>
        <end position="155"/>
    </location>
</feature>
<evidence type="ECO:0000256" key="1">
    <source>
        <dbReference type="SAM" id="MobiDB-lite"/>
    </source>
</evidence>
<dbReference type="Proteomes" id="UP000018466">
    <property type="component" value="Unassembled WGS sequence"/>
</dbReference>
<evidence type="ECO:0000256" key="2">
    <source>
        <dbReference type="SAM" id="SignalP"/>
    </source>
</evidence>
<evidence type="ECO:0008006" key="5">
    <source>
        <dbReference type="Google" id="ProtNLM"/>
    </source>
</evidence>
<gene>
    <name evidence="3" type="ORF">HMPREF9623_01220</name>
</gene>
<comment type="caution">
    <text evidence="3">The sequence shown here is derived from an EMBL/GenBank/DDBJ whole genome shotgun (WGS) entry which is preliminary data.</text>
</comment>
<proteinExistence type="predicted"/>
<dbReference type="EMBL" id="AGEL01000007">
    <property type="protein sequence ID" value="EHO16521.1"/>
    <property type="molecule type" value="Genomic_DNA"/>
</dbReference>
<feature type="chain" id="PRO_5041300384" description="Lipoprotein" evidence="2">
    <location>
        <begin position="24"/>
        <end position="155"/>
    </location>
</feature>
<accession>A0AA36Y4F1</accession>
<dbReference type="GeneID" id="86940980"/>
<evidence type="ECO:0000313" key="3">
    <source>
        <dbReference type="EMBL" id="EHO16521.1"/>
    </source>
</evidence>
<reference evidence="3 4" key="1">
    <citation type="submission" date="2011-10" db="EMBL/GenBank/DDBJ databases">
        <title>The Genome Sequence of Lachnospiraceae bacterium ACC2.</title>
        <authorList>
            <consortium name="The Broad Institute Genome Sequencing Platform"/>
            <person name="Earl A."/>
            <person name="Ward D."/>
            <person name="Feldgarden M."/>
            <person name="Gevers D."/>
            <person name="Sizova M."/>
            <person name="Hazen A."/>
            <person name="Epstein S."/>
            <person name="Young S.K."/>
            <person name="Zeng Q."/>
            <person name="Gargeya S."/>
            <person name="Fitzgerald M."/>
            <person name="Haas B."/>
            <person name="Abouelleil A."/>
            <person name="Alvarado L."/>
            <person name="Arachchi H.M."/>
            <person name="Berlin A."/>
            <person name="Brown A."/>
            <person name="Chapman S.B."/>
            <person name="Chen Z."/>
            <person name="Dunbar C."/>
            <person name="Freedman E."/>
            <person name="Gearin G."/>
            <person name="Goldberg J."/>
            <person name="Griggs A."/>
            <person name="Gujja S."/>
            <person name="Heiman D."/>
            <person name="Howarth C."/>
            <person name="Larson L."/>
            <person name="Lui A."/>
            <person name="MacDonald P.J.P."/>
            <person name="Montmayeur A."/>
            <person name="Murphy C."/>
            <person name="Neiman D."/>
            <person name="Pearson M."/>
            <person name="Priest M."/>
            <person name="Roberts A."/>
            <person name="Saif S."/>
            <person name="Shea T."/>
            <person name="Shenoy N."/>
            <person name="Sisk P."/>
            <person name="Stolte C."/>
            <person name="Sykes S."/>
            <person name="Wortman J."/>
            <person name="Nusbaum C."/>
            <person name="Birren B."/>
        </authorList>
    </citation>
    <scope>NUCLEOTIDE SEQUENCE [LARGE SCALE GENOMIC DNA]</scope>
    <source>
        <strain evidence="3 4">ACC2</strain>
    </source>
</reference>
<protein>
    <recommendedName>
        <fullName evidence="5">Lipoprotein</fullName>
    </recommendedName>
</protein>
<organism evidence="3 4">
    <name type="scientific">Stomatobaculum longum</name>
    <dbReference type="NCBI Taxonomy" id="796942"/>
    <lineage>
        <taxon>Bacteria</taxon>
        <taxon>Bacillati</taxon>
        <taxon>Bacillota</taxon>
        <taxon>Clostridia</taxon>
        <taxon>Lachnospirales</taxon>
        <taxon>Lachnospiraceae</taxon>
        <taxon>Stomatobaculum</taxon>
    </lineage>
</organism>
<dbReference type="AlphaFoldDB" id="A0AA36Y4F1"/>
<feature type="signal peptide" evidence="2">
    <location>
        <begin position="1"/>
        <end position="23"/>
    </location>
</feature>
<dbReference type="RefSeq" id="WP_009533053.1">
    <property type="nucleotide sequence ID" value="NZ_JH590863.1"/>
</dbReference>
<sequence length="155" mass="16719">MRSRRIAAVFALSLALAMCTACGKKKQVTISLAESSSVMELHSGSESADGTGTVEARPEDIVNGYRFSDSNQIVYCKTEESELRDRPGTDGTVAGKVKRGDALRCTAVNVRWLRFDRNGKIVYGAAEDFETADHSAPGTEVQTEYESAEVGVAPH</sequence>